<dbReference type="Pfam" id="PF09346">
    <property type="entry name" value="SMI1_KNR4"/>
    <property type="match status" value="1"/>
</dbReference>
<evidence type="ECO:0000313" key="2">
    <source>
        <dbReference type="EMBL" id="MFG6447846.1"/>
    </source>
</evidence>
<keyword evidence="3" id="KW-1185">Reference proteome</keyword>
<evidence type="ECO:0000313" key="3">
    <source>
        <dbReference type="Proteomes" id="UP001606099"/>
    </source>
</evidence>
<protein>
    <submittedName>
        <fullName evidence="2">SMI1/KNR4 family protein</fullName>
    </submittedName>
</protein>
<proteinExistence type="predicted"/>
<gene>
    <name evidence="2" type="ORF">ACG0Z6_06245</name>
</gene>
<accession>A0ABW7FU40</accession>
<comment type="caution">
    <text evidence="2">The sequence shown here is derived from an EMBL/GenBank/DDBJ whole genome shotgun (WGS) entry which is preliminary data.</text>
</comment>
<sequence>MRLNPFERFGEVCKSILPHHPLGGLNAPATEQEIALAEEMMQQQLPPDVKEAYRHFNGQCRDAPYKVLINHYWLPVYGTPNMQTMASEYSSQRYLEMLLKDDENFGFYDFVEEGLEYNSPIHEVAFHPGRLPFAADDSDSRLEIDVSPPPTGVYGQILKAPIFGEMDGNVWASSFSELIEKIVCSYESGKIFCEVDGKFSRWLHKETNQDLYLRTLLK</sequence>
<evidence type="ECO:0000259" key="1">
    <source>
        <dbReference type="SMART" id="SM00860"/>
    </source>
</evidence>
<dbReference type="InterPro" id="IPR018958">
    <property type="entry name" value="Knr4/Smi1-like_dom"/>
</dbReference>
<feature type="domain" description="Knr4/Smi1-like" evidence="1">
    <location>
        <begin position="28"/>
        <end position="181"/>
    </location>
</feature>
<organism evidence="2 3">
    <name type="scientific">Roseateles rivi</name>
    <dbReference type="NCBI Taxonomy" id="3299028"/>
    <lineage>
        <taxon>Bacteria</taxon>
        <taxon>Pseudomonadati</taxon>
        <taxon>Pseudomonadota</taxon>
        <taxon>Betaproteobacteria</taxon>
        <taxon>Burkholderiales</taxon>
        <taxon>Sphaerotilaceae</taxon>
        <taxon>Roseateles</taxon>
    </lineage>
</organism>
<dbReference type="EMBL" id="JBIGHZ010000002">
    <property type="protein sequence ID" value="MFG6447846.1"/>
    <property type="molecule type" value="Genomic_DNA"/>
</dbReference>
<reference evidence="2 3" key="1">
    <citation type="submission" date="2024-08" db="EMBL/GenBank/DDBJ databases">
        <authorList>
            <person name="Lu H."/>
        </authorList>
    </citation>
    <scope>NUCLEOTIDE SEQUENCE [LARGE SCALE GENOMIC DNA]</scope>
    <source>
        <strain evidence="2 3">BYS180W</strain>
    </source>
</reference>
<dbReference type="SMART" id="SM00860">
    <property type="entry name" value="SMI1_KNR4"/>
    <property type="match status" value="1"/>
</dbReference>
<dbReference type="RefSeq" id="WP_394459573.1">
    <property type="nucleotide sequence ID" value="NZ_JBIGHZ010000002.1"/>
</dbReference>
<dbReference type="Proteomes" id="UP001606099">
    <property type="component" value="Unassembled WGS sequence"/>
</dbReference>
<name>A0ABW7FU40_9BURK</name>
<dbReference type="SUPFAM" id="SSF160631">
    <property type="entry name" value="SMI1/KNR4-like"/>
    <property type="match status" value="1"/>
</dbReference>
<dbReference type="InterPro" id="IPR037883">
    <property type="entry name" value="Knr4/Smi1-like_sf"/>
</dbReference>
<dbReference type="Gene3D" id="3.40.1580.10">
    <property type="entry name" value="SMI1/KNR4-like"/>
    <property type="match status" value="1"/>
</dbReference>